<evidence type="ECO:0000256" key="1">
    <source>
        <dbReference type="ARBA" id="ARBA00004418"/>
    </source>
</evidence>
<keyword evidence="3" id="KW-0813">Transport</keyword>
<dbReference type="Gene3D" id="3.10.105.10">
    <property type="entry name" value="Dipeptide-binding Protein, Domain 3"/>
    <property type="match status" value="1"/>
</dbReference>
<evidence type="ECO:0000256" key="5">
    <source>
        <dbReference type="SAM" id="SignalP"/>
    </source>
</evidence>
<dbReference type="EMBL" id="JACXWY010000011">
    <property type="protein sequence ID" value="MBD3847453.1"/>
    <property type="molecule type" value="Genomic_DNA"/>
</dbReference>
<comment type="subcellular location">
    <subcellularLocation>
        <location evidence="1">Periplasm</location>
    </subcellularLocation>
</comment>
<comment type="caution">
    <text evidence="7">The sequence shown here is derived from an EMBL/GenBank/DDBJ whole genome shotgun (WGS) entry which is preliminary data.</text>
</comment>
<evidence type="ECO:0000256" key="4">
    <source>
        <dbReference type="ARBA" id="ARBA00022729"/>
    </source>
</evidence>
<reference evidence="7" key="1">
    <citation type="submission" date="2020-09" db="EMBL/GenBank/DDBJ databases">
        <title>Bosea spartocytisi sp. nov. a root nodule endophyte of Spartocytisus supranubius in the high mountain ecosystem fo the Teide National Park (Canary Islands, Spain).</title>
        <authorList>
            <person name="Pulido-Suarez L."/>
            <person name="Peix A."/>
            <person name="Igual J.M."/>
            <person name="Socas-Perez N."/>
            <person name="Velazquez E."/>
            <person name="Flores-Felix J.D."/>
            <person name="Leon-Barrios M."/>
        </authorList>
    </citation>
    <scope>NUCLEOTIDE SEQUENCE</scope>
    <source>
        <strain evidence="7">SSUT16</strain>
    </source>
</reference>
<dbReference type="Gene3D" id="3.40.190.10">
    <property type="entry name" value="Periplasmic binding protein-like II"/>
    <property type="match status" value="1"/>
</dbReference>
<dbReference type="Proteomes" id="UP000619295">
    <property type="component" value="Unassembled WGS sequence"/>
</dbReference>
<evidence type="ECO:0000259" key="6">
    <source>
        <dbReference type="Pfam" id="PF00496"/>
    </source>
</evidence>
<dbReference type="Gene3D" id="3.90.76.10">
    <property type="entry name" value="Dipeptide-binding Protein, Domain 1"/>
    <property type="match status" value="1"/>
</dbReference>
<proteinExistence type="inferred from homology"/>
<evidence type="ECO:0000313" key="7">
    <source>
        <dbReference type="EMBL" id="MBD3847453.1"/>
    </source>
</evidence>
<feature type="chain" id="PRO_5036678903" evidence="5">
    <location>
        <begin position="27"/>
        <end position="511"/>
    </location>
</feature>
<organism evidence="7 8">
    <name type="scientific">Bosea spartocytisi</name>
    <dbReference type="NCBI Taxonomy" id="2773451"/>
    <lineage>
        <taxon>Bacteria</taxon>
        <taxon>Pseudomonadati</taxon>
        <taxon>Pseudomonadota</taxon>
        <taxon>Alphaproteobacteria</taxon>
        <taxon>Hyphomicrobiales</taxon>
        <taxon>Boseaceae</taxon>
        <taxon>Bosea</taxon>
    </lineage>
</organism>
<dbReference type="GO" id="GO:0030288">
    <property type="term" value="C:outer membrane-bounded periplasmic space"/>
    <property type="evidence" value="ECO:0007669"/>
    <property type="project" value="UniProtKB-ARBA"/>
</dbReference>
<evidence type="ECO:0000256" key="2">
    <source>
        <dbReference type="ARBA" id="ARBA00005695"/>
    </source>
</evidence>
<dbReference type="InterPro" id="IPR030678">
    <property type="entry name" value="Peptide/Ni-bd"/>
</dbReference>
<sequence>MSHKSSPVLAASLIAAAIAIAAPASAQTAQRPANETLVVTTADTLVTRHPYAESSAQMYSIWCQVYGCLGRYDYAQRKFVGQLAERWEQRDDVTWRFHLRKDLVRHDGGPGPTVADVLHSYNQVMTDPQSQGRFYLSSVKEIRRIDDHTFDVVTKEPASSLLGQLFDKFTITSEEIFKTQGGVASYNSAPIGWGPYKLTNFAISDRIALERHDAYPAKVETSSRNVLFRRIPEPDQRVTALLNGEVQIARLIPPQLVGRLENVPSVEIRRAPSNEPMFIGFSVKTKPWDDPRVRRAAAMAINKDVIIQRILFGMADRLDGPVGAQQICYTTPIDQKTPYDVAGARKLLAEAGYAGGGPVVDFFTATGRYISDRQIAEAITQMLNQAGFKATLHTPEFAGLWANVRAGKAPMYYMGRGLALEPSEWLSQYFETGVTPRIGYDNPKLNELFERERKTFDITERCKIIREISQLIETEAPGIFLWNHQYVSGVRKGVRYVPDASGEIWLPDVRL</sequence>
<gene>
    <name evidence="7" type="ORF">IED13_17270</name>
</gene>
<dbReference type="PIRSF" id="PIRSF002741">
    <property type="entry name" value="MppA"/>
    <property type="match status" value="1"/>
</dbReference>
<dbReference type="GO" id="GO:0043190">
    <property type="term" value="C:ATP-binding cassette (ABC) transporter complex"/>
    <property type="evidence" value="ECO:0007669"/>
    <property type="project" value="InterPro"/>
</dbReference>
<protein>
    <submittedName>
        <fullName evidence="7">Peptide ABC transporter substrate-binding protein</fullName>
    </submittedName>
</protein>
<feature type="domain" description="Solute-binding protein family 5" evidence="6">
    <location>
        <begin position="78"/>
        <end position="427"/>
    </location>
</feature>
<accession>A0A927I2C7</accession>
<keyword evidence="8" id="KW-1185">Reference proteome</keyword>
<dbReference type="AlphaFoldDB" id="A0A927I2C7"/>
<dbReference type="RefSeq" id="WP_191124879.1">
    <property type="nucleotide sequence ID" value="NZ_JACXWY010000011.1"/>
</dbReference>
<evidence type="ECO:0000256" key="3">
    <source>
        <dbReference type="ARBA" id="ARBA00022448"/>
    </source>
</evidence>
<keyword evidence="4 5" id="KW-0732">Signal</keyword>
<name>A0A927I2C7_9HYPH</name>
<dbReference type="PANTHER" id="PTHR30290">
    <property type="entry name" value="PERIPLASMIC BINDING COMPONENT OF ABC TRANSPORTER"/>
    <property type="match status" value="1"/>
</dbReference>
<dbReference type="Pfam" id="PF00496">
    <property type="entry name" value="SBP_bac_5"/>
    <property type="match status" value="1"/>
</dbReference>
<dbReference type="InterPro" id="IPR039424">
    <property type="entry name" value="SBP_5"/>
</dbReference>
<comment type="similarity">
    <text evidence="2">Belongs to the bacterial solute-binding protein 5 family.</text>
</comment>
<dbReference type="GO" id="GO:0015833">
    <property type="term" value="P:peptide transport"/>
    <property type="evidence" value="ECO:0007669"/>
    <property type="project" value="TreeGrafter"/>
</dbReference>
<dbReference type="PANTHER" id="PTHR30290:SF9">
    <property type="entry name" value="OLIGOPEPTIDE-BINDING PROTEIN APPA"/>
    <property type="match status" value="1"/>
</dbReference>
<evidence type="ECO:0000313" key="8">
    <source>
        <dbReference type="Proteomes" id="UP000619295"/>
    </source>
</evidence>
<dbReference type="InterPro" id="IPR000914">
    <property type="entry name" value="SBP_5_dom"/>
</dbReference>
<feature type="signal peptide" evidence="5">
    <location>
        <begin position="1"/>
        <end position="26"/>
    </location>
</feature>
<dbReference type="GO" id="GO:1904680">
    <property type="term" value="F:peptide transmembrane transporter activity"/>
    <property type="evidence" value="ECO:0007669"/>
    <property type="project" value="TreeGrafter"/>
</dbReference>
<dbReference type="SUPFAM" id="SSF53850">
    <property type="entry name" value="Periplasmic binding protein-like II"/>
    <property type="match status" value="1"/>
</dbReference>